<dbReference type="EMBL" id="WTVQ01000023">
    <property type="protein sequence ID" value="NMG75937.1"/>
    <property type="molecule type" value="Genomic_DNA"/>
</dbReference>
<dbReference type="CDD" id="cd14750">
    <property type="entry name" value="PBP2_TMBP"/>
    <property type="match status" value="1"/>
</dbReference>
<dbReference type="Gene3D" id="3.40.190.10">
    <property type="entry name" value="Periplasmic binding protein-like II"/>
    <property type="match status" value="2"/>
</dbReference>
<evidence type="ECO:0000256" key="3">
    <source>
        <dbReference type="ARBA" id="ARBA00022729"/>
    </source>
</evidence>
<organism evidence="5 6">
    <name type="scientific">Aromatoleum diolicum</name>
    <dbReference type="NCBI Taxonomy" id="75796"/>
    <lineage>
        <taxon>Bacteria</taxon>
        <taxon>Pseudomonadati</taxon>
        <taxon>Pseudomonadota</taxon>
        <taxon>Betaproteobacteria</taxon>
        <taxon>Rhodocyclales</taxon>
        <taxon>Rhodocyclaceae</taxon>
        <taxon>Aromatoleum</taxon>
    </lineage>
</organism>
<dbReference type="RefSeq" id="WP_169261091.1">
    <property type="nucleotide sequence ID" value="NZ_WTVQ01000023.1"/>
</dbReference>
<dbReference type="PANTHER" id="PTHR30061">
    <property type="entry name" value="MALTOSE-BINDING PERIPLASMIC PROTEIN"/>
    <property type="match status" value="1"/>
</dbReference>
<evidence type="ECO:0000256" key="1">
    <source>
        <dbReference type="ARBA" id="ARBA00008520"/>
    </source>
</evidence>
<name>A0ABX1QC11_9RHOO</name>
<feature type="chain" id="PRO_5047072329" evidence="4">
    <location>
        <begin position="23"/>
        <end position="422"/>
    </location>
</feature>
<evidence type="ECO:0000256" key="2">
    <source>
        <dbReference type="ARBA" id="ARBA00022448"/>
    </source>
</evidence>
<feature type="signal peptide" evidence="4">
    <location>
        <begin position="1"/>
        <end position="22"/>
    </location>
</feature>
<gene>
    <name evidence="5" type="ORF">GPA25_14305</name>
</gene>
<dbReference type="Pfam" id="PF13416">
    <property type="entry name" value="SBP_bac_8"/>
    <property type="match status" value="1"/>
</dbReference>
<protein>
    <submittedName>
        <fullName evidence="5">Extracellular solute-binding protein</fullName>
    </submittedName>
</protein>
<comment type="similarity">
    <text evidence="1">Belongs to the bacterial solute-binding protein 1 family.</text>
</comment>
<dbReference type="SUPFAM" id="SSF53850">
    <property type="entry name" value="Periplasmic binding protein-like II"/>
    <property type="match status" value="1"/>
</dbReference>
<sequence length="422" mass="46436">MKKLLPAALGALLFAALPAAHADTLKMACNISGAMKPFCEHIKQRFEQETPHKLAFVEMPAASDEKLALFQQIFAAKDGNAVDVLSIDVIWVGLLDKHMLDLTDKVKDLEPAFFPNNWKNNIVNGRIKAVPGQVDAGMMYYRKDLLEKYKEQPPKTWEDLTRIATKIQKAERDAGQKNFWGFVFQGKAYEGLSCDVMEWVASYNGGTFVDAAGNVTINNPKAAKALNTAASWVGTIAPKGVMGYQEEESRAVFQNGDALFMRNWPYAYLLTQDATSPVKGKVGVLPIPKGGEDGLHAATLGGWQWGVSAYSKNPDAAVKLVRILSEADTQKRAFMLLGIPPARIDTYQDAEVQAKAPYLAEFKDVFANAVPRPSTATRSQFPKVSKAMFNAGYDVLSGRATGEQAVADLEDKLKRIKGREWK</sequence>
<proteinExistence type="inferred from homology"/>
<dbReference type="PANTHER" id="PTHR30061:SF50">
    <property type="entry name" value="MALTOSE_MALTODEXTRIN-BINDING PERIPLASMIC PROTEIN"/>
    <property type="match status" value="1"/>
</dbReference>
<keyword evidence="2" id="KW-0813">Transport</keyword>
<evidence type="ECO:0000256" key="4">
    <source>
        <dbReference type="SAM" id="SignalP"/>
    </source>
</evidence>
<accession>A0ABX1QC11</accession>
<keyword evidence="3 4" id="KW-0732">Signal</keyword>
<evidence type="ECO:0000313" key="5">
    <source>
        <dbReference type="EMBL" id="NMG75937.1"/>
    </source>
</evidence>
<keyword evidence="6" id="KW-1185">Reference proteome</keyword>
<dbReference type="InterPro" id="IPR006059">
    <property type="entry name" value="SBP"/>
</dbReference>
<reference evidence="5 6" key="1">
    <citation type="submission" date="2019-12" db="EMBL/GenBank/DDBJ databases">
        <title>Comparative genomics gives insights into the taxonomy of the Azoarcus-Aromatoleum group and reveals separate origins of nif in the plant-associated Azoarcus and non-plant-associated Aromatoleum sub-groups.</title>
        <authorList>
            <person name="Lafos M."/>
            <person name="Maluk M."/>
            <person name="Batista M."/>
            <person name="Junghare M."/>
            <person name="Carmona M."/>
            <person name="Faoro H."/>
            <person name="Cruz L.M."/>
            <person name="Battistoni F."/>
            <person name="De Souza E."/>
            <person name="Pedrosa F."/>
            <person name="Chen W.-M."/>
            <person name="Poole P.S."/>
            <person name="Dixon R.A."/>
            <person name="James E.K."/>
        </authorList>
    </citation>
    <scope>NUCLEOTIDE SEQUENCE [LARGE SCALE GENOMIC DNA]</scope>
    <source>
        <strain evidence="5 6">22Lin</strain>
    </source>
</reference>
<evidence type="ECO:0000313" key="6">
    <source>
        <dbReference type="Proteomes" id="UP000648984"/>
    </source>
</evidence>
<dbReference type="Proteomes" id="UP000648984">
    <property type="component" value="Unassembled WGS sequence"/>
</dbReference>
<comment type="caution">
    <text evidence="5">The sequence shown here is derived from an EMBL/GenBank/DDBJ whole genome shotgun (WGS) entry which is preliminary data.</text>
</comment>